<dbReference type="AlphaFoldDB" id="A0A2T5TWL8"/>
<keyword evidence="2" id="KW-1003">Cell membrane</keyword>
<evidence type="ECO:0000256" key="1">
    <source>
        <dbReference type="ARBA" id="ARBA00004651"/>
    </source>
</evidence>
<feature type="transmembrane region" description="Helical" evidence="6">
    <location>
        <begin position="37"/>
        <end position="58"/>
    </location>
</feature>
<evidence type="ECO:0000256" key="3">
    <source>
        <dbReference type="ARBA" id="ARBA00022692"/>
    </source>
</evidence>
<proteinExistence type="predicted"/>
<evidence type="ECO:0000256" key="6">
    <source>
        <dbReference type="SAM" id="Phobius"/>
    </source>
</evidence>
<feature type="transmembrane region" description="Helical" evidence="6">
    <location>
        <begin position="189"/>
        <end position="214"/>
    </location>
</feature>
<feature type="transmembrane region" description="Helical" evidence="6">
    <location>
        <begin position="221"/>
        <end position="242"/>
    </location>
</feature>
<dbReference type="Proteomes" id="UP000244013">
    <property type="component" value="Unassembled WGS sequence"/>
</dbReference>
<dbReference type="InterPro" id="IPR022791">
    <property type="entry name" value="L-PG_synthase/AglD"/>
</dbReference>
<comment type="subcellular location">
    <subcellularLocation>
        <location evidence="1">Cell membrane</location>
        <topology evidence="1">Multi-pass membrane protein</topology>
    </subcellularLocation>
</comment>
<dbReference type="PANTHER" id="PTHR39087:SF2">
    <property type="entry name" value="UPF0104 MEMBRANE PROTEIN MJ1595"/>
    <property type="match status" value="1"/>
</dbReference>
<reference evidence="7 8" key="1">
    <citation type="submission" date="2018-04" db="EMBL/GenBank/DDBJ databases">
        <title>Genomic Encyclopedia of Type Strains, Phase III (KMG-III): the genomes of soil and plant-associated and newly described type strains.</title>
        <authorList>
            <person name="Whitman W."/>
        </authorList>
    </citation>
    <scope>NUCLEOTIDE SEQUENCE [LARGE SCALE GENOMIC DNA]</scope>
    <source>
        <strain evidence="7 8">MA-olki</strain>
    </source>
</reference>
<feature type="transmembrane region" description="Helical" evidence="6">
    <location>
        <begin position="70"/>
        <end position="89"/>
    </location>
</feature>
<evidence type="ECO:0000256" key="2">
    <source>
        <dbReference type="ARBA" id="ARBA00022475"/>
    </source>
</evidence>
<keyword evidence="3 6" id="KW-0812">Transmembrane</keyword>
<protein>
    <submittedName>
        <fullName evidence="7">Uncharacterized membrane protein YbhN (UPF0104 family)</fullName>
    </submittedName>
</protein>
<dbReference type="Pfam" id="PF03706">
    <property type="entry name" value="LPG_synthase_TM"/>
    <property type="match status" value="1"/>
</dbReference>
<sequence>MLAIVGIAVSALSHLLDGVNGSDIRTALSRINWPRLFAAAVVTAISYGVLTGYDVVALRIVGKRVRYTRAALASFTSYVFSQNFGFALLTGGTARLRIYQPAGLTIGEVAHIMVLTGVTFWSGVLLLLGFGLIVQPGTVAVAGVALSYPVHAAIGGSSFAILAAVLVGLKRRAGRTLVLFGRSIPLPSVSQALAQIMLASVDIVLAATALFVLLPGAEATLFPALLLGYLVAIVTGLITHAPGGVGVFEAVMLVSLPDIDRASLFAALLAYRVVYYLIPLAIGMLLFGIHELRGARVRSA</sequence>
<feature type="transmembrane region" description="Helical" evidence="6">
    <location>
        <begin position="109"/>
        <end position="134"/>
    </location>
</feature>
<name>A0A2T5TWL8_9SPHN</name>
<organism evidence="7 8">
    <name type="scientific">Sphingomonas faeni</name>
    <dbReference type="NCBI Taxonomy" id="185950"/>
    <lineage>
        <taxon>Bacteria</taxon>
        <taxon>Pseudomonadati</taxon>
        <taxon>Pseudomonadota</taxon>
        <taxon>Alphaproteobacteria</taxon>
        <taxon>Sphingomonadales</taxon>
        <taxon>Sphingomonadaceae</taxon>
        <taxon>Sphingomonas</taxon>
    </lineage>
</organism>
<comment type="caution">
    <text evidence="7">The sequence shown here is derived from an EMBL/GenBank/DDBJ whole genome shotgun (WGS) entry which is preliminary data.</text>
</comment>
<dbReference type="PANTHER" id="PTHR39087">
    <property type="entry name" value="UPF0104 MEMBRANE PROTEIN MJ1595"/>
    <property type="match status" value="1"/>
</dbReference>
<evidence type="ECO:0000313" key="8">
    <source>
        <dbReference type="Proteomes" id="UP000244013"/>
    </source>
</evidence>
<gene>
    <name evidence="7" type="ORF">C8J25_11631</name>
</gene>
<accession>A0A2T5TWL8</accession>
<evidence type="ECO:0000313" key="7">
    <source>
        <dbReference type="EMBL" id="PTW43670.1"/>
    </source>
</evidence>
<feature type="transmembrane region" description="Helical" evidence="6">
    <location>
        <begin position="262"/>
        <end position="289"/>
    </location>
</feature>
<evidence type="ECO:0000256" key="4">
    <source>
        <dbReference type="ARBA" id="ARBA00022989"/>
    </source>
</evidence>
<feature type="transmembrane region" description="Helical" evidence="6">
    <location>
        <begin position="146"/>
        <end position="169"/>
    </location>
</feature>
<keyword evidence="4 6" id="KW-1133">Transmembrane helix</keyword>
<evidence type="ECO:0000256" key="5">
    <source>
        <dbReference type="ARBA" id="ARBA00023136"/>
    </source>
</evidence>
<dbReference type="GO" id="GO:0005886">
    <property type="term" value="C:plasma membrane"/>
    <property type="evidence" value="ECO:0007669"/>
    <property type="project" value="UniProtKB-SubCell"/>
</dbReference>
<keyword evidence="5 6" id="KW-0472">Membrane</keyword>
<dbReference type="EMBL" id="QAYE01000016">
    <property type="protein sequence ID" value="PTW43670.1"/>
    <property type="molecule type" value="Genomic_DNA"/>
</dbReference>